<organism evidence="6 7">
    <name type="scientific">Monosiga brevicollis</name>
    <name type="common">Choanoflagellate</name>
    <dbReference type="NCBI Taxonomy" id="81824"/>
    <lineage>
        <taxon>Eukaryota</taxon>
        <taxon>Choanoflagellata</taxon>
        <taxon>Craspedida</taxon>
        <taxon>Salpingoecidae</taxon>
        <taxon>Monosiga</taxon>
    </lineage>
</organism>
<keyword evidence="2" id="KW-0106">Calcium</keyword>
<keyword evidence="1" id="KW-0479">Metal-binding</keyword>
<keyword evidence="3" id="KW-0325">Glycoprotein</keyword>
<evidence type="ECO:0000256" key="4">
    <source>
        <dbReference type="SAM" id="Coils"/>
    </source>
</evidence>
<reference evidence="6 7" key="1">
    <citation type="journal article" date="2008" name="Nature">
        <title>The genome of the choanoflagellate Monosiga brevicollis and the origin of metazoans.</title>
        <authorList>
            <consortium name="JGI Sequencing"/>
            <person name="King N."/>
            <person name="Westbrook M.J."/>
            <person name="Young S.L."/>
            <person name="Kuo A."/>
            <person name="Abedin M."/>
            <person name="Chapman J."/>
            <person name="Fairclough S."/>
            <person name="Hellsten U."/>
            <person name="Isogai Y."/>
            <person name="Letunic I."/>
            <person name="Marr M."/>
            <person name="Pincus D."/>
            <person name="Putnam N."/>
            <person name="Rokas A."/>
            <person name="Wright K.J."/>
            <person name="Zuzow R."/>
            <person name="Dirks W."/>
            <person name="Good M."/>
            <person name="Goodstein D."/>
            <person name="Lemons D."/>
            <person name="Li W."/>
            <person name="Lyons J.B."/>
            <person name="Morris A."/>
            <person name="Nichols S."/>
            <person name="Richter D.J."/>
            <person name="Salamov A."/>
            <person name="Bork P."/>
            <person name="Lim W.A."/>
            <person name="Manning G."/>
            <person name="Miller W.T."/>
            <person name="McGinnis W."/>
            <person name="Shapiro H."/>
            <person name="Tjian R."/>
            <person name="Grigoriev I.V."/>
            <person name="Rokhsar D."/>
        </authorList>
    </citation>
    <scope>NUCLEOTIDE SEQUENCE [LARGE SCALE GENOMIC DNA]</scope>
    <source>
        <strain evidence="7">MX1 / ATCC 50154</strain>
    </source>
</reference>
<dbReference type="Proteomes" id="UP000001357">
    <property type="component" value="Unassembled WGS sequence"/>
</dbReference>
<dbReference type="GO" id="GO:0008484">
    <property type="term" value="F:sulfuric ester hydrolase activity"/>
    <property type="evidence" value="ECO:0000318"/>
    <property type="project" value="GO_Central"/>
</dbReference>
<dbReference type="EMBL" id="CH991551">
    <property type="protein sequence ID" value="EDQ89247.1"/>
    <property type="molecule type" value="Genomic_DNA"/>
</dbReference>
<dbReference type="InterPro" id="IPR017850">
    <property type="entry name" value="Alkaline_phosphatase_core_sf"/>
</dbReference>
<dbReference type="InterPro" id="IPR047115">
    <property type="entry name" value="ARSB"/>
</dbReference>
<feature type="coiled-coil region" evidence="4">
    <location>
        <begin position="220"/>
        <end position="309"/>
    </location>
</feature>
<accession>A9UZK6</accession>
<evidence type="ECO:0000256" key="1">
    <source>
        <dbReference type="ARBA" id="ARBA00022723"/>
    </source>
</evidence>
<name>A9UZK6_MONBE</name>
<feature type="signal peptide" evidence="5">
    <location>
        <begin position="1"/>
        <end position="36"/>
    </location>
</feature>
<feature type="chain" id="PRO_5002745086" evidence="5">
    <location>
        <begin position="37"/>
        <end position="419"/>
    </location>
</feature>
<dbReference type="RefSeq" id="XP_001745823.1">
    <property type="nucleotide sequence ID" value="XM_001745771.1"/>
</dbReference>
<dbReference type="KEGG" id="mbr:MONBRDRAFT_8279"/>
<sequence length="419" mass="47551">MREAATDRATPIGSGWPQHWHLLALLVLNLGQMAQTKAPPNIVFFLVDDLGHYNAAAVCLTREGIILNRHYVYKFCSPTRSSFMSGRLPVHVNIQVRLALFFFFSRKCVAAAVPADLTPAFTQNNPSSKNGGVDLRMTTIAEKLKQAGLAQPTLSCPTCVGNRVSRYRTHTSGKWHVKDLQELVVQRQAQEDKHFKRLETRLSLVEQRLEKSEGPAMRSEDRSASELQDLSAELVQLEEDVGRCPEGQSHEALKAETESIKQSIEELRAAKEQKDKENALKAEELRAAMKQKDEELRAAMKQKDEEMQRSFDQFALAAHNHMLASCLSDWLLSRLHADQIPWTGHPPRVIDLSNFLNIALGYGDVPRPSFEYIEWCFTQAPLEAQWQMLQAYRECCNKLRAKHVSPDQFFAAVEQQLRM</sequence>
<dbReference type="Gene3D" id="3.40.720.10">
    <property type="entry name" value="Alkaline Phosphatase, subunit A"/>
    <property type="match status" value="1"/>
</dbReference>
<evidence type="ECO:0000256" key="5">
    <source>
        <dbReference type="SAM" id="SignalP"/>
    </source>
</evidence>
<dbReference type="eggNOG" id="KOG3867">
    <property type="taxonomic scope" value="Eukaryota"/>
</dbReference>
<keyword evidence="4" id="KW-0175">Coiled coil</keyword>
<dbReference type="SUPFAM" id="SSF53649">
    <property type="entry name" value="Alkaline phosphatase-like"/>
    <property type="match status" value="1"/>
</dbReference>
<evidence type="ECO:0000256" key="2">
    <source>
        <dbReference type="ARBA" id="ARBA00022837"/>
    </source>
</evidence>
<dbReference type="GeneID" id="5891138"/>
<evidence type="ECO:0000313" key="7">
    <source>
        <dbReference type="Proteomes" id="UP000001357"/>
    </source>
</evidence>
<dbReference type="PANTHER" id="PTHR10342:SF274">
    <property type="entry name" value="ARYLSULFATASE B"/>
    <property type="match status" value="1"/>
</dbReference>
<dbReference type="PANTHER" id="PTHR10342">
    <property type="entry name" value="ARYLSULFATASE"/>
    <property type="match status" value="1"/>
</dbReference>
<protein>
    <submittedName>
        <fullName evidence="6">Uncharacterized protein</fullName>
    </submittedName>
</protein>
<dbReference type="AlphaFoldDB" id="A9UZK6"/>
<proteinExistence type="predicted"/>
<evidence type="ECO:0000256" key="3">
    <source>
        <dbReference type="ARBA" id="ARBA00023180"/>
    </source>
</evidence>
<keyword evidence="7" id="KW-1185">Reference proteome</keyword>
<evidence type="ECO:0000313" key="6">
    <source>
        <dbReference type="EMBL" id="EDQ89247.1"/>
    </source>
</evidence>
<dbReference type="InParanoid" id="A9UZK6"/>
<gene>
    <name evidence="6" type="ORF">MONBRDRAFT_8279</name>
</gene>
<keyword evidence="5" id="KW-0732">Signal</keyword>
<dbReference type="GO" id="GO:0046872">
    <property type="term" value="F:metal ion binding"/>
    <property type="evidence" value="ECO:0007669"/>
    <property type="project" value="UniProtKB-KW"/>
</dbReference>